<feature type="compositionally biased region" description="Acidic residues" evidence="1">
    <location>
        <begin position="7"/>
        <end position="25"/>
    </location>
</feature>
<keyword evidence="3" id="KW-1185">Reference proteome</keyword>
<proteinExistence type="predicted"/>
<comment type="caution">
    <text evidence="2">The sequence shown here is derived from an EMBL/GenBank/DDBJ whole genome shotgun (WGS) entry which is preliminary data.</text>
</comment>
<reference evidence="2" key="1">
    <citation type="journal article" date="2022" name="Int. J. Mol. Sci.">
        <title>Draft Genome of Tanacetum Coccineum: Genomic Comparison of Closely Related Tanacetum-Family Plants.</title>
        <authorList>
            <person name="Yamashiro T."/>
            <person name="Shiraishi A."/>
            <person name="Nakayama K."/>
            <person name="Satake H."/>
        </authorList>
    </citation>
    <scope>NUCLEOTIDE SEQUENCE</scope>
</reference>
<accession>A0ABQ4XZ22</accession>
<evidence type="ECO:0000313" key="3">
    <source>
        <dbReference type="Proteomes" id="UP001151760"/>
    </source>
</evidence>
<gene>
    <name evidence="2" type="ORF">Tco_0703166</name>
</gene>
<sequence length="224" mass="25515">MTIQDPAFDELDDDTMDYIETEDAQDVGRTSYVVHKEKESAENRVSTKDPLSTAQPKVSTDKPEDSTDKPDKGTDKPKVSTDKEEVSTDRPDKGTVDQNEEAVHSKQLPTTTTPTIFEVLKKKKHLYDKIKSSDDSFIAIGSAEDEKVIKEMNEQVADASKKRVKKDDSIKGEIKAEEEIKRKLGIIRTKPEIMKRQFTSKGDEEFKIVLLYFLMRIKEVIRDT</sequence>
<name>A0ABQ4XZ22_9ASTR</name>
<dbReference type="EMBL" id="BQNB010009926">
    <property type="protein sequence ID" value="GJS70325.1"/>
    <property type="molecule type" value="Genomic_DNA"/>
</dbReference>
<organism evidence="2 3">
    <name type="scientific">Tanacetum coccineum</name>
    <dbReference type="NCBI Taxonomy" id="301880"/>
    <lineage>
        <taxon>Eukaryota</taxon>
        <taxon>Viridiplantae</taxon>
        <taxon>Streptophyta</taxon>
        <taxon>Embryophyta</taxon>
        <taxon>Tracheophyta</taxon>
        <taxon>Spermatophyta</taxon>
        <taxon>Magnoliopsida</taxon>
        <taxon>eudicotyledons</taxon>
        <taxon>Gunneridae</taxon>
        <taxon>Pentapetalae</taxon>
        <taxon>asterids</taxon>
        <taxon>campanulids</taxon>
        <taxon>Asterales</taxon>
        <taxon>Asteraceae</taxon>
        <taxon>Asteroideae</taxon>
        <taxon>Anthemideae</taxon>
        <taxon>Anthemidinae</taxon>
        <taxon>Tanacetum</taxon>
    </lineage>
</organism>
<evidence type="ECO:0000313" key="2">
    <source>
        <dbReference type="EMBL" id="GJS70325.1"/>
    </source>
</evidence>
<feature type="compositionally biased region" description="Basic and acidic residues" evidence="1">
    <location>
        <begin position="34"/>
        <end position="47"/>
    </location>
</feature>
<feature type="compositionally biased region" description="Polar residues" evidence="1">
    <location>
        <begin position="49"/>
        <end position="58"/>
    </location>
</feature>
<feature type="region of interest" description="Disordered" evidence="1">
    <location>
        <begin position="1"/>
        <end position="109"/>
    </location>
</feature>
<protein>
    <submittedName>
        <fullName evidence="2">Uncharacterized protein</fullName>
    </submittedName>
</protein>
<dbReference type="Proteomes" id="UP001151760">
    <property type="component" value="Unassembled WGS sequence"/>
</dbReference>
<reference evidence="2" key="2">
    <citation type="submission" date="2022-01" db="EMBL/GenBank/DDBJ databases">
        <authorList>
            <person name="Yamashiro T."/>
            <person name="Shiraishi A."/>
            <person name="Satake H."/>
            <person name="Nakayama K."/>
        </authorList>
    </citation>
    <scope>NUCLEOTIDE SEQUENCE</scope>
</reference>
<evidence type="ECO:0000256" key="1">
    <source>
        <dbReference type="SAM" id="MobiDB-lite"/>
    </source>
</evidence>
<feature type="compositionally biased region" description="Basic and acidic residues" evidence="1">
    <location>
        <begin position="59"/>
        <end position="95"/>
    </location>
</feature>